<dbReference type="InterPro" id="IPR036972">
    <property type="entry name" value="Cyt_c_oxidase_su5b_sf"/>
</dbReference>
<reference evidence="6 7" key="1">
    <citation type="submission" date="2014-04" db="EMBL/GenBank/DDBJ databases">
        <title>Evolutionary Origins and Diversification of the Mycorrhizal Mutualists.</title>
        <authorList>
            <consortium name="DOE Joint Genome Institute"/>
            <consortium name="Mycorrhizal Genomics Consortium"/>
            <person name="Kohler A."/>
            <person name="Kuo A."/>
            <person name="Nagy L.G."/>
            <person name="Floudas D."/>
            <person name="Copeland A."/>
            <person name="Barry K.W."/>
            <person name="Cichocki N."/>
            <person name="Veneault-Fourrey C."/>
            <person name="LaButti K."/>
            <person name="Lindquist E.A."/>
            <person name="Lipzen A."/>
            <person name="Lundell T."/>
            <person name="Morin E."/>
            <person name="Murat C."/>
            <person name="Riley R."/>
            <person name="Ohm R."/>
            <person name="Sun H."/>
            <person name="Tunlid A."/>
            <person name="Henrissat B."/>
            <person name="Grigoriev I.V."/>
            <person name="Hibbett D.S."/>
            <person name="Martin F."/>
        </authorList>
    </citation>
    <scope>NUCLEOTIDE SEQUENCE [LARGE SCALE GENOMIC DNA]</scope>
    <source>
        <strain evidence="6 7">Koide BX008</strain>
    </source>
</reference>
<accession>A0A0C2XNF5</accession>
<evidence type="ECO:0000256" key="3">
    <source>
        <dbReference type="PIRSR" id="PIRSR602124-2"/>
    </source>
</evidence>
<dbReference type="InterPro" id="IPR002124">
    <property type="entry name" value="Cyt_c_oxidase_su5b"/>
</dbReference>
<protein>
    <recommendedName>
        <fullName evidence="5">C2H2-type domain-containing protein</fullName>
    </recommendedName>
</protein>
<dbReference type="PANTHER" id="PTHR10122">
    <property type="entry name" value="CYTOCHROME C OXIDASE SUBUNIT 5B, MITOCHONDRIAL"/>
    <property type="match status" value="1"/>
</dbReference>
<dbReference type="CDD" id="cd00924">
    <property type="entry name" value="Cyt_c_Oxidase_Vb"/>
    <property type="match status" value="1"/>
</dbReference>
<dbReference type="GO" id="GO:0046872">
    <property type="term" value="F:metal ion binding"/>
    <property type="evidence" value="ECO:0007669"/>
    <property type="project" value="UniProtKB-KW"/>
</dbReference>
<keyword evidence="2 3" id="KW-0862">Zinc</keyword>
<dbReference type="InterPro" id="IPR013087">
    <property type="entry name" value="Znf_C2H2_type"/>
</dbReference>
<keyword evidence="7" id="KW-1185">Reference proteome</keyword>
<evidence type="ECO:0000313" key="6">
    <source>
        <dbReference type="EMBL" id="KIL71106.1"/>
    </source>
</evidence>
<dbReference type="EMBL" id="KN818223">
    <property type="protein sequence ID" value="KIL71106.1"/>
    <property type="molecule type" value="Genomic_DNA"/>
</dbReference>
<evidence type="ECO:0000313" key="7">
    <source>
        <dbReference type="Proteomes" id="UP000054549"/>
    </source>
</evidence>
<dbReference type="GO" id="GO:0005740">
    <property type="term" value="C:mitochondrial envelope"/>
    <property type="evidence" value="ECO:0007669"/>
    <property type="project" value="InterPro"/>
</dbReference>
<feature type="binding site" evidence="3">
    <location>
        <position position="112"/>
    </location>
    <ligand>
        <name>Zn(2+)</name>
        <dbReference type="ChEBI" id="CHEBI:29105"/>
    </ligand>
</feature>
<dbReference type="Pfam" id="PF01215">
    <property type="entry name" value="COX5B"/>
    <property type="match status" value="1"/>
</dbReference>
<dbReference type="PROSITE" id="PS00028">
    <property type="entry name" value="ZINC_FINGER_C2H2_1"/>
    <property type="match status" value="1"/>
</dbReference>
<dbReference type="GO" id="GO:0045277">
    <property type="term" value="C:respiratory chain complex IV"/>
    <property type="evidence" value="ECO:0007669"/>
    <property type="project" value="InterPro"/>
</dbReference>
<dbReference type="Proteomes" id="UP000054549">
    <property type="component" value="Unassembled WGS sequence"/>
</dbReference>
<dbReference type="AlphaFoldDB" id="A0A0C2XNF5"/>
<feature type="binding site" evidence="3">
    <location>
        <position position="138"/>
    </location>
    <ligand>
        <name>Zn(2+)</name>
        <dbReference type="ChEBI" id="CHEBI:29105"/>
    </ligand>
</feature>
<evidence type="ECO:0000256" key="2">
    <source>
        <dbReference type="ARBA" id="ARBA00022833"/>
    </source>
</evidence>
<evidence type="ECO:0000256" key="1">
    <source>
        <dbReference type="ARBA" id="ARBA00022723"/>
    </source>
</evidence>
<feature type="compositionally biased region" description="Polar residues" evidence="4">
    <location>
        <begin position="30"/>
        <end position="39"/>
    </location>
</feature>
<dbReference type="GO" id="GO:0006123">
    <property type="term" value="P:mitochondrial electron transport, cytochrome c to oxygen"/>
    <property type="evidence" value="ECO:0007669"/>
    <property type="project" value="InterPro"/>
</dbReference>
<sequence length="157" mass="16992">MLQSTFRVARPAALIARSTKKHLQANATRAFTSTPSASSDAGPRPLLVGPGAKPGTVPSDYDQLTGMARLQHLGDMQGIKVFDDSPLDASRIGTKADPVLVQSYDVERIVGCTGYPADSHDIHWFNLAKDKLGRCTECGSVYQLDFHGEEHADAHHH</sequence>
<name>A0A0C2XNF5_AMAMK</name>
<feature type="region of interest" description="Disordered" evidence="4">
    <location>
        <begin position="30"/>
        <end position="55"/>
    </location>
</feature>
<dbReference type="FunCoup" id="A0A0C2XNF5">
    <property type="interactions" value="221"/>
</dbReference>
<dbReference type="Gene3D" id="2.60.11.10">
    <property type="entry name" value="Cytochrome c oxidase, subunit Vb"/>
    <property type="match status" value="1"/>
</dbReference>
<gene>
    <name evidence="6" type="ORF">M378DRAFT_66843</name>
</gene>
<dbReference type="PANTHER" id="PTHR10122:SF0">
    <property type="entry name" value="CYTOCHROME C OXIDASE SUBUNIT 5B, ISOFORM A-RELATED"/>
    <property type="match status" value="1"/>
</dbReference>
<feature type="binding site" evidence="3">
    <location>
        <position position="135"/>
    </location>
    <ligand>
        <name>Zn(2+)</name>
        <dbReference type="ChEBI" id="CHEBI:29105"/>
    </ligand>
</feature>
<dbReference type="PROSITE" id="PS51359">
    <property type="entry name" value="COX5B_2"/>
    <property type="match status" value="1"/>
</dbReference>
<evidence type="ECO:0000256" key="4">
    <source>
        <dbReference type="SAM" id="MobiDB-lite"/>
    </source>
</evidence>
<dbReference type="HOGENOM" id="CLU_091071_2_0_1"/>
<dbReference type="InParanoid" id="A0A0C2XNF5"/>
<evidence type="ECO:0000259" key="5">
    <source>
        <dbReference type="PROSITE" id="PS00028"/>
    </source>
</evidence>
<organism evidence="6 7">
    <name type="scientific">Amanita muscaria (strain Koide BX008)</name>
    <dbReference type="NCBI Taxonomy" id="946122"/>
    <lineage>
        <taxon>Eukaryota</taxon>
        <taxon>Fungi</taxon>
        <taxon>Dikarya</taxon>
        <taxon>Basidiomycota</taxon>
        <taxon>Agaricomycotina</taxon>
        <taxon>Agaricomycetes</taxon>
        <taxon>Agaricomycetidae</taxon>
        <taxon>Agaricales</taxon>
        <taxon>Pluteineae</taxon>
        <taxon>Amanitaceae</taxon>
        <taxon>Amanita</taxon>
    </lineage>
</organism>
<proteinExistence type="predicted"/>
<dbReference type="STRING" id="946122.A0A0C2XNF5"/>
<dbReference type="SUPFAM" id="SSF57802">
    <property type="entry name" value="Rubredoxin-like"/>
    <property type="match status" value="1"/>
</dbReference>
<feature type="binding site" evidence="3">
    <location>
        <position position="120"/>
    </location>
    <ligand>
        <name>Zn(2+)</name>
        <dbReference type="ChEBI" id="CHEBI:29105"/>
    </ligand>
</feature>
<feature type="domain" description="C2H2-type" evidence="5">
    <location>
        <begin position="135"/>
        <end position="157"/>
    </location>
</feature>
<dbReference type="OrthoDB" id="10249250at2759"/>
<keyword evidence="1 3" id="KW-0479">Metal-binding</keyword>